<comment type="subcellular location">
    <subcellularLocation>
        <location evidence="1">Membrane</location>
        <topology evidence="1">Single-pass membrane protein</topology>
    </subcellularLocation>
</comment>
<dbReference type="OrthoDB" id="10504862at2759"/>
<reference evidence="8" key="1">
    <citation type="submission" date="2025-08" db="UniProtKB">
        <authorList>
            <consortium name="RefSeq"/>
        </authorList>
    </citation>
    <scope>IDENTIFICATION</scope>
    <source>
        <tissue evidence="8">Gonad</tissue>
    </source>
</reference>
<name>A0A6P5AJL4_BRABE</name>
<dbReference type="PANTHER" id="PTHR22650:SF4">
    <property type="entry name" value="LEUCINE-RICH REPEAT AND TRANSMEMBRANE DOMAIN-CONTAINING PROTEIN 2-LIKE"/>
    <property type="match status" value="1"/>
</dbReference>
<keyword evidence="3" id="KW-1133">Transmembrane helix</keyword>
<dbReference type="KEGG" id="bbel:109483588"/>
<feature type="compositionally biased region" description="Polar residues" evidence="6">
    <location>
        <begin position="89"/>
        <end position="104"/>
    </location>
</feature>
<proteinExistence type="predicted"/>
<gene>
    <name evidence="8" type="primary">LOC109483588</name>
</gene>
<feature type="region of interest" description="Disordered" evidence="6">
    <location>
        <begin position="199"/>
        <end position="242"/>
    </location>
</feature>
<dbReference type="PANTHER" id="PTHR22650">
    <property type="entry name" value="GLYCOPROTEIN IB BETA"/>
    <property type="match status" value="1"/>
</dbReference>
<evidence type="ECO:0000256" key="4">
    <source>
        <dbReference type="ARBA" id="ARBA00023136"/>
    </source>
</evidence>
<feature type="region of interest" description="Disordered" evidence="6">
    <location>
        <begin position="21"/>
        <end position="46"/>
    </location>
</feature>
<evidence type="ECO:0000256" key="3">
    <source>
        <dbReference type="ARBA" id="ARBA00022989"/>
    </source>
</evidence>
<evidence type="ECO:0000256" key="1">
    <source>
        <dbReference type="ARBA" id="ARBA00004167"/>
    </source>
</evidence>
<keyword evidence="5" id="KW-1015">Disulfide bond</keyword>
<evidence type="ECO:0000256" key="6">
    <source>
        <dbReference type="SAM" id="MobiDB-lite"/>
    </source>
</evidence>
<dbReference type="RefSeq" id="XP_019642181.1">
    <property type="nucleotide sequence ID" value="XM_019786622.1"/>
</dbReference>
<evidence type="ECO:0000313" key="7">
    <source>
        <dbReference type="Proteomes" id="UP000515135"/>
    </source>
</evidence>
<keyword evidence="2" id="KW-0812">Transmembrane</keyword>
<feature type="compositionally biased region" description="Polar residues" evidence="6">
    <location>
        <begin position="28"/>
        <end position="41"/>
    </location>
</feature>
<evidence type="ECO:0000313" key="8">
    <source>
        <dbReference type="RefSeq" id="XP_019642181.1"/>
    </source>
</evidence>
<keyword evidence="4" id="KW-0472">Membrane</keyword>
<feature type="region of interest" description="Disordered" evidence="6">
    <location>
        <begin position="87"/>
        <end position="132"/>
    </location>
</feature>
<accession>A0A6P5AJL4</accession>
<feature type="compositionally biased region" description="Polar residues" evidence="6">
    <location>
        <begin position="222"/>
        <end position="233"/>
    </location>
</feature>
<organism evidence="7 8">
    <name type="scientific">Branchiostoma belcheri</name>
    <name type="common">Amphioxus</name>
    <dbReference type="NCBI Taxonomy" id="7741"/>
    <lineage>
        <taxon>Eukaryota</taxon>
        <taxon>Metazoa</taxon>
        <taxon>Chordata</taxon>
        <taxon>Cephalochordata</taxon>
        <taxon>Leptocardii</taxon>
        <taxon>Amphioxiformes</taxon>
        <taxon>Branchiostomatidae</taxon>
        <taxon>Branchiostoma</taxon>
    </lineage>
</organism>
<protein>
    <submittedName>
        <fullName evidence="8">Uncharacterized protein LOC109483588</fullName>
    </submittedName>
</protein>
<keyword evidence="7" id="KW-1185">Reference proteome</keyword>
<dbReference type="InterPro" id="IPR052313">
    <property type="entry name" value="GPIb-IX-V_Complex"/>
</dbReference>
<sequence length="242" mass="26272">MIFTIAVGVWCVRRKRRQRDPTPLDLQGLSNTSPTGTSSGHDQIRQHPDINMYNQSGKLGTDDSQHIYNIPTDDVDTAVYETIGKINQEGPSQRSDSGQIQHLGSFNDGYEFPSPSLYPGEGPQSHKHVNSHVAAAAKDAVTGQLGSFNDGYEVPSPSLLSGQGSQSHKYVNSHMMTAAAKDAAAGPQVTMYKNDNKLVDNQSQTAAAPGADSPHHYEPLRNPSSQQQHTYTSLMPHGLKHN</sequence>
<evidence type="ECO:0000256" key="2">
    <source>
        <dbReference type="ARBA" id="ARBA00022692"/>
    </source>
</evidence>
<dbReference type="AlphaFoldDB" id="A0A6P5AJL4"/>
<dbReference type="GeneID" id="109483588"/>
<evidence type="ECO:0000256" key="5">
    <source>
        <dbReference type="ARBA" id="ARBA00023157"/>
    </source>
</evidence>
<dbReference type="Proteomes" id="UP000515135">
    <property type="component" value="Unplaced"/>
</dbReference>